<comment type="caution">
    <text evidence="5">The sequence shown here is derived from an EMBL/GenBank/DDBJ whole genome shotgun (WGS) entry which is preliminary data.</text>
</comment>
<evidence type="ECO:0000256" key="2">
    <source>
        <dbReference type="ARBA" id="ARBA00022723"/>
    </source>
</evidence>
<evidence type="ECO:0000256" key="1">
    <source>
        <dbReference type="ARBA" id="ARBA00009175"/>
    </source>
</evidence>
<feature type="region of interest" description="Disordered" evidence="4">
    <location>
        <begin position="44"/>
        <end position="76"/>
    </location>
</feature>
<gene>
    <name evidence="5" type="primary">modA</name>
    <name evidence="5" type="ORF">KHM83_06180</name>
</gene>
<evidence type="ECO:0000256" key="3">
    <source>
        <dbReference type="ARBA" id="ARBA00022729"/>
    </source>
</evidence>
<dbReference type="Proteomes" id="UP000746471">
    <property type="component" value="Unassembled WGS sequence"/>
</dbReference>
<dbReference type="InterPro" id="IPR050682">
    <property type="entry name" value="ModA/WtpA"/>
</dbReference>
<dbReference type="SUPFAM" id="SSF53850">
    <property type="entry name" value="Periplasmic binding protein-like II"/>
    <property type="match status" value="1"/>
</dbReference>
<dbReference type="CDD" id="cd13538">
    <property type="entry name" value="PBP2_ModA_like_1"/>
    <property type="match status" value="1"/>
</dbReference>
<dbReference type="PANTHER" id="PTHR30632:SF0">
    <property type="entry name" value="SULFATE-BINDING PROTEIN"/>
    <property type="match status" value="1"/>
</dbReference>
<dbReference type="Gene3D" id="3.40.190.10">
    <property type="entry name" value="Periplasmic binding protein-like II"/>
    <property type="match status" value="2"/>
</dbReference>
<dbReference type="InterPro" id="IPR005950">
    <property type="entry name" value="ModA"/>
</dbReference>
<dbReference type="EMBL" id="JAHBCL010000008">
    <property type="protein sequence ID" value="MBS7526258.1"/>
    <property type="molecule type" value="Genomic_DNA"/>
</dbReference>
<dbReference type="PANTHER" id="PTHR30632">
    <property type="entry name" value="MOLYBDATE-BINDING PERIPLASMIC PROTEIN"/>
    <property type="match status" value="1"/>
</dbReference>
<keyword evidence="3" id="KW-0732">Signal</keyword>
<dbReference type="NCBIfam" id="TIGR01256">
    <property type="entry name" value="modA"/>
    <property type="match status" value="1"/>
</dbReference>
<organism evidence="5 6">
    <name type="scientific">Fusibacter paucivorans</name>
    <dbReference type="NCBI Taxonomy" id="76009"/>
    <lineage>
        <taxon>Bacteria</taxon>
        <taxon>Bacillati</taxon>
        <taxon>Bacillota</taxon>
        <taxon>Clostridia</taxon>
        <taxon>Eubacteriales</taxon>
        <taxon>Eubacteriales Family XII. Incertae Sedis</taxon>
        <taxon>Fusibacter</taxon>
    </lineage>
</organism>
<reference evidence="5 6" key="1">
    <citation type="submission" date="2021-05" db="EMBL/GenBank/DDBJ databases">
        <title>Fusibacter ferrireducens sp. nov., an anaerobic, sulfur- and Fe-reducing bacterium isolated from the mangrove sediment.</title>
        <authorList>
            <person name="Qiu D."/>
        </authorList>
    </citation>
    <scope>NUCLEOTIDE SEQUENCE [LARGE SCALE GENOMIC DNA]</scope>
    <source>
        <strain evidence="5 6">DSM 12116</strain>
    </source>
</reference>
<dbReference type="Pfam" id="PF13531">
    <property type="entry name" value="SBP_bac_11"/>
    <property type="match status" value="1"/>
</dbReference>
<accession>A0ABS5PM78</accession>
<protein>
    <submittedName>
        <fullName evidence="5">Molybdate ABC transporter substrate-binding protein</fullName>
    </submittedName>
</protein>
<sequence length="315" mass="33479">MKQTMGNKGSRIQGHYRLLIILTLMMTLLASGCSTKNTETSAALAGTTAGSTTQTETSTSETAEPAAAAEAETEPASVEKTEIIVMAAASLTEMFTEVEGIYEAEHPDIDLLFSFAGSQSLATQIQEGVEADVFASANKKYMTLLEDESFVESSDAALFAKNKLAVIAGKSVTALDSYDDLDDGGYKIVIADETVPVGKYTVTFLSNVEASIPGFTDAFNAQVVSKETNVKLVASKVELGEADCGIVYTTDLTAANKDVLNIIDIPNDVNVIAEYPIAKLKDSAHPELAQSFVDYMLSEEGKAVLVKYGFSIEGL</sequence>
<evidence type="ECO:0000256" key="4">
    <source>
        <dbReference type="SAM" id="MobiDB-lite"/>
    </source>
</evidence>
<dbReference type="RefSeq" id="WP_213236038.1">
    <property type="nucleotide sequence ID" value="NZ_JAHBCL010000008.1"/>
</dbReference>
<keyword evidence="6" id="KW-1185">Reference proteome</keyword>
<comment type="similarity">
    <text evidence="1">Belongs to the bacterial solute-binding protein ModA family.</text>
</comment>
<evidence type="ECO:0000313" key="5">
    <source>
        <dbReference type="EMBL" id="MBS7526258.1"/>
    </source>
</evidence>
<proteinExistence type="inferred from homology"/>
<evidence type="ECO:0000313" key="6">
    <source>
        <dbReference type="Proteomes" id="UP000746471"/>
    </source>
</evidence>
<keyword evidence="2" id="KW-0479">Metal-binding</keyword>
<dbReference type="PROSITE" id="PS51257">
    <property type="entry name" value="PROKAR_LIPOPROTEIN"/>
    <property type="match status" value="1"/>
</dbReference>
<name>A0ABS5PM78_9FIRM</name>